<dbReference type="Proteomes" id="UP001548832">
    <property type="component" value="Unassembled WGS sequence"/>
</dbReference>
<gene>
    <name evidence="1" type="ORF">ABVQ20_39530</name>
</gene>
<dbReference type="InterPro" id="IPR036412">
    <property type="entry name" value="HAD-like_sf"/>
</dbReference>
<proteinExistence type="predicted"/>
<accession>A0ABV2DTK5</accession>
<name>A0ABV2DTK5_9HYPH</name>
<comment type="caution">
    <text evidence="1">The sequence shown here is derived from an EMBL/GenBank/DDBJ whole genome shotgun (WGS) entry which is preliminary data.</text>
</comment>
<dbReference type="Pfam" id="PF13242">
    <property type="entry name" value="Hydrolase_like"/>
    <property type="match status" value="1"/>
</dbReference>
<evidence type="ECO:0000313" key="2">
    <source>
        <dbReference type="Proteomes" id="UP001548832"/>
    </source>
</evidence>
<protein>
    <submittedName>
        <fullName evidence="1">HAD hydrolase-like protein</fullName>
    </submittedName>
</protein>
<dbReference type="EMBL" id="JBEWSZ010000018">
    <property type="protein sequence ID" value="MET2833003.1"/>
    <property type="molecule type" value="Genomic_DNA"/>
</dbReference>
<dbReference type="InterPro" id="IPR023214">
    <property type="entry name" value="HAD_sf"/>
</dbReference>
<evidence type="ECO:0000313" key="1">
    <source>
        <dbReference type="EMBL" id="MET2833003.1"/>
    </source>
</evidence>
<reference evidence="1 2" key="1">
    <citation type="submission" date="2024-06" db="EMBL/GenBank/DDBJ databases">
        <authorList>
            <person name="Kim D.-U."/>
        </authorList>
    </citation>
    <scope>NUCLEOTIDE SEQUENCE [LARGE SCALE GENOMIC DNA]</scope>
    <source>
        <strain evidence="1 2">KACC15460</strain>
    </source>
</reference>
<dbReference type="Gene3D" id="3.40.50.1000">
    <property type="entry name" value="HAD superfamily/HAD-like"/>
    <property type="match status" value="1"/>
</dbReference>
<organism evidence="1 2">
    <name type="scientific">Mesorhizobium shangrilense</name>
    <dbReference type="NCBI Taxonomy" id="460060"/>
    <lineage>
        <taxon>Bacteria</taxon>
        <taxon>Pseudomonadati</taxon>
        <taxon>Pseudomonadota</taxon>
        <taxon>Alphaproteobacteria</taxon>
        <taxon>Hyphomicrobiales</taxon>
        <taxon>Phyllobacteriaceae</taxon>
        <taxon>Mesorhizobium</taxon>
    </lineage>
</organism>
<keyword evidence="2" id="KW-1185">Reference proteome</keyword>
<dbReference type="SUPFAM" id="SSF56784">
    <property type="entry name" value="HAD-like"/>
    <property type="match status" value="1"/>
</dbReference>
<sequence length="107" mass="11468">MKAVSIGLPTRPDLLGYERHEVLAVGDSLRTDVAGGRNVGMDVLFVANGIHRDAAGDLGDRASLWEHEKAGGITRPFSPRSVVVAVPCGFRREAGRHSDQRPATIPI</sequence>
<dbReference type="RefSeq" id="WP_354465218.1">
    <property type="nucleotide sequence ID" value="NZ_JBEWSZ010000018.1"/>
</dbReference>